<dbReference type="PANTHER" id="PTHR33606">
    <property type="entry name" value="PROTEIN YCII"/>
    <property type="match status" value="1"/>
</dbReference>
<dbReference type="AlphaFoldDB" id="A0A1Y2IDM2"/>
<dbReference type="InterPro" id="IPR005545">
    <property type="entry name" value="YCII"/>
</dbReference>
<keyword evidence="3" id="KW-1185">Reference proteome</keyword>
<dbReference type="InterPro" id="IPR011008">
    <property type="entry name" value="Dimeric_a/b-barrel"/>
</dbReference>
<dbReference type="Gene3D" id="3.30.70.1060">
    <property type="entry name" value="Dimeric alpha+beta barrel"/>
    <property type="match status" value="1"/>
</dbReference>
<evidence type="ECO:0000313" key="3">
    <source>
        <dbReference type="Proteomes" id="UP000193067"/>
    </source>
</evidence>
<accession>A0A1Y2IDM2</accession>
<dbReference type="SUPFAM" id="SSF54909">
    <property type="entry name" value="Dimeric alpha+beta barrel"/>
    <property type="match status" value="1"/>
</dbReference>
<dbReference type="Pfam" id="PF03795">
    <property type="entry name" value="YCII"/>
    <property type="match status" value="1"/>
</dbReference>
<name>A0A1Y2IDM2_TRAC3</name>
<evidence type="ECO:0000313" key="2">
    <source>
        <dbReference type="EMBL" id="OSC98783.1"/>
    </source>
</evidence>
<reference evidence="2 3" key="1">
    <citation type="journal article" date="2015" name="Biotechnol. Biofuels">
        <title>Enhanced degradation of softwood versus hardwood by the white-rot fungus Pycnoporus coccineus.</title>
        <authorList>
            <person name="Couturier M."/>
            <person name="Navarro D."/>
            <person name="Chevret D."/>
            <person name="Henrissat B."/>
            <person name="Piumi F."/>
            <person name="Ruiz-Duenas F.J."/>
            <person name="Martinez A.T."/>
            <person name="Grigoriev I.V."/>
            <person name="Riley R."/>
            <person name="Lipzen A."/>
            <person name="Berrin J.G."/>
            <person name="Master E.R."/>
            <person name="Rosso M.N."/>
        </authorList>
    </citation>
    <scope>NUCLEOTIDE SEQUENCE [LARGE SCALE GENOMIC DNA]</scope>
    <source>
        <strain evidence="2 3">BRFM310</strain>
    </source>
</reference>
<organism evidence="2 3">
    <name type="scientific">Trametes coccinea (strain BRFM310)</name>
    <name type="common">Pycnoporus coccineus</name>
    <dbReference type="NCBI Taxonomy" id="1353009"/>
    <lineage>
        <taxon>Eukaryota</taxon>
        <taxon>Fungi</taxon>
        <taxon>Dikarya</taxon>
        <taxon>Basidiomycota</taxon>
        <taxon>Agaricomycotina</taxon>
        <taxon>Agaricomycetes</taxon>
        <taxon>Polyporales</taxon>
        <taxon>Polyporaceae</taxon>
        <taxon>Trametes</taxon>
    </lineage>
</organism>
<proteinExistence type="predicted"/>
<gene>
    <name evidence="2" type="ORF">PYCCODRAFT_1470760</name>
</gene>
<dbReference type="PANTHER" id="PTHR33606:SF3">
    <property type="entry name" value="PROTEIN YCII"/>
    <property type="match status" value="1"/>
</dbReference>
<dbReference type="EMBL" id="KZ084134">
    <property type="protein sequence ID" value="OSC98783.1"/>
    <property type="molecule type" value="Genomic_DNA"/>
</dbReference>
<protein>
    <recommendedName>
        <fullName evidence="1">YCII-related domain-containing protein</fullName>
    </recommendedName>
</protein>
<sequence>MSLPTLPKFKHNYYLFNMRDVPNAQRMKHVSSHIQATTPLIESGVIVLGGAMLPPTMKTSDADPLKRPTGSFLFVRADSLEQAWDIIKQDPFYTSGEVWDRESVTGAPVYMIMPEVRFE</sequence>
<dbReference type="InterPro" id="IPR051807">
    <property type="entry name" value="Sec-metab_biosynth-assoc"/>
</dbReference>
<dbReference type="Proteomes" id="UP000193067">
    <property type="component" value="Unassembled WGS sequence"/>
</dbReference>
<evidence type="ECO:0000259" key="1">
    <source>
        <dbReference type="Pfam" id="PF03795"/>
    </source>
</evidence>
<dbReference type="OrthoDB" id="5519740at2759"/>
<feature type="domain" description="YCII-related" evidence="1">
    <location>
        <begin position="14"/>
        <end position="102"/>
    </location>
</feature>